<evidence type="ECO:0000256" key="3">
    <source>
        <dbReference type="ARBA" id="ARBA00022692"/>
    </source>
</evidence>
<comment type="similarity">
    <text evidence="6">Belongs to the exbB/tolQ family.</text>
</comment>
<comment type="subcellular location">
    <subcellularLocation>
        <location evidence="1">Cell membrane</location>
        <topology evidence="1">Multi-pass membrane protein</topology>
    </subcellularLocation>
    <subcellularLocation>
        <location evidence="6">Membrane</location>
        <topology evidence="6">Multi-pass membrane protein</topology>
    </subcellularLocation>
</comment>
<proteinExistence type="inferred from homology"/>
<keyword evidence="10" id="KW-1185">Reference proteome</keyword>
<dbReference type="GO" id="GO:0005886">
    <property type="term" value="C:plasma membrane"/>
    <property type="evidence" value="ECO:0007669"/>
    <property type="project" value="UniProtKB-SubCell"/>
</dbReference>
<keyword evidence="6" id="KW-0813">Transport</keyword>
<reference evidence="9 10" key="1">
    <citation type="journal article" date="2014" name="Environ. Microbiol.">
        <title>Genomic signatures of obligate host dependence in the luminous bacterial symbiont of a vertebrate.</title>
        <authorList>
            <person name="Hendry T.A."/>
            <person name="de Wet J.R."/>
            <person name="Dunlap P.V."/>
        </authorList>
    </citation>
    <scope>NUCLEOTIDE SEQUENCE [LARGE SCALE GENOMIC DNA]</scope>
    <source>
        <strain evidence="9 10">Akat1</strain>
    </source>
</reference>
<dbReference type="STRING" id="28176.CF66_0183"/>
<dbReference type="EMBL" id="AMSD01000002">
    <property type="protein sequence ID" value="EPE37425.1"/>
    <property type="molecule type" value="Genomic_DNA"/>
</dbReference>
<evidence type="ECO:0000256" key="4">
    <source>
        <dbReference type="ARBA" id="ARBA00022989"/>
    </source>
</evidence>
<protein>
    <submittedName>
        <fullName evidence="9">TolQ</fullName>
    </submittedName>
</protein>
<dbReference type="Proteomes" id="UP000053688">
    <property type="component" value="Unassembled WGS sequence"/>
</dbReference>
<evidence type="ECO:0000256" key="7">
    <source>
        <dbReference type="SAM" id="Phobius"/>
    </source>
</evidence>
<evidence type="ECO:0000256" key="6">
    <source>
        <dbReference type="RuleBase" id="RU004057"/>
    </source>
</evidence>
<dbReference type="Pfam" id="PF01618">
    <property type="entry name" value="MotA_ExbB"/>
    <property type="match status" value="1"/>
</dbReference>
<feature type="transmembrane region" description="Helical" evidence="7">
    <location>
        <begin position="132"/>
        <end position="158"/>
    </location>
</feature>
<keyword evidence="4 7" id="KW-1133">Transmembrane helix</keyword>
<organism evidence="9 10">
    <name type="scientific">Candidatus Photodesmus katoptron Akat1</name>
    <dbReference type="NCBI Taxonomy" id="1236703"/>
    <lineage>
        <taxon>Bacteria</taxon>
        <taxon>Pseudomonadati</taxon>
        <taxon>Pseudomonadota</taxon>
        <taxon>Gammaproteobacteria</taxon>
        <taxon>Vibrionales</taxon>
        <taxon>Vibrionaceae</taxon>
        <taxon>Candidatus Photodesmus</taxon>
    </lineage>
</organism>
<dbReference type="GO" id="GO:0017038">
    <property type="term" value="P:protein import"/>
    <property type="evidence" value="ECO:0007669"/>
    <property type="project" value="TreeGrafter"/>
</dbReference>
<evidence type="ECO:0000256" key="2">
    <source>
        <dbReference type="ARBA" id="ARBA00022475"/>
    </source>
</evidence>
<comment type="caution">
    <text evidence="9">The sequence shown here is derived from an EMBL/GenBank/DDBJ whole genome shotgun (WGS) entry which is preliminary data.</text>
</comment>
<keyword evidence="3 7" id="KW-0812">Transmembrane</keyword>
<keyword evidence="6" id="KW-0653">Protein transport</keyword>
<dbReference type="PATRIC" id="fig|1236703.3.peg.748"/>
<sequence length="190" mass="21446">MILFKAFKHEDIFEDKFGSSLADLFKFYQDVKKCKDKISGSEEIFYLGFREFIRLRKSNSNSPEFIMQSTKRSMRIVLSKRINELSTDLGFLATIASISPYIGLFGTVYGIMNTFISLGGGTNHASLTMMAPGIAEALVATGIGLFTAIPAMMAYNYFSTQVSKLENSYSIFLEEFYSILYRLVMLAQEQ</sequence>
<evidence type="ECO:0000313" key="9">
    <source>
        <dbReference type="EMBL" id="EPE37425.1"/>
    </source>
</evidence>
<keyword evidence="5 7" id="KW-0472">Membrane</keyword>
<accession>S3DI93</accession>
<dbReference type="PANTHER" id="PTHR30625:SF3">
    <property type="entry name" value="TOL-PAL SYSTEM PROTEIN TOLQ"/>
    <property type="match status" value="1"/>
</dbReference>
<name>S3DI93_9GAMM</name>
<evidence type="ECO:0000256" key="5">
    <source>
        <dbReference type="ARBA" id="ARBA00023136"/>
    </source>
</evidence>
<feature type="domain" description="MotA/TolQ/ExbB proton channel" evidence="8">
    <location>
        <begin position="43"/>
        <end position="169"/>
    </location>
</feature>
<dbReference type="AlphaFoldDB" id="S3DI93"/>
<dbReference type="InterPro" id="IPR050790">
    <property type="entry name" value="ExbB/TolQ_transport"/>
</dbReference>
<evidence type="ECO:0000256" key="1">
    <source>
        <dbReference type="ARBA" id="ARBA00004651"/>
    </source>
</evidence>
<gene>
    <name evidence="9" type="ORF">O1U_0727</name>
</gene>
<keyword evidence="2" id="KW-1003">Cell membrane</keyword>
<evidence type="ECO:0000313" key="10">
    <source>
        <dbReference type="Proteomes" id="UP000053688"/>
    </source>
</evidence>
<feature type="transmembrane region" description="Helical" evidence="7">
    <location>
        <begin position="89"/>
        <end position="112"/>
    </location>
</feature>
<dbReference type="eggNOG" id="COG0811">
    <property type="taxonomic scope" value="Bacteria"/>
</dbReference>
<dbReference type="InterPro" id="IPR002898">
    <property type="entry name" value="MotA_ExbB_proton_chnl"/>
</dbReference>
<evidence type="ECO:0000259" key="8">
    <source>
        <dbReference type="Pfam" id="PF01618"/>
    </source>
</evidence>
<dbReference type="PANTHER" id="PTHR30625">
    <property type="entry name" value="PROTEIN TOLQ"/>
    <property type="match status" value="1"/>
</dbReference>